<evidence type="ECO:0000313" key="3">
    <source>
        <dbReference type="Proteomes" id="UP000029121"/>
    </source>
</evidence>
<dbReference type="NCBIfam" id="TIGR01640">
    <property type="entry name" value="F_box_assoc_1"/>
    <property type="match status" value="1"/>
</dbReference>
<dbReference type="Pfam" id="PF07734">
    <property type="entry name" value="FBA_1"/>
    <property type="match status" value="1"/>
</dbReference>
<proteinExistence type="predicted"/>
<dbReference type="PROSITE" id="PS50181">
    <property type="entry name" value="FBOX"/>
    <property type="match status" value="1"/>
</dbReference>
<dbReference type="AlphaFoldDB" id="R0HGF5"/>
<organism evidence="2 3">
    <name type="scientific">Capsella rubella</name>
    <dbReference type="NCBI Taxonomy" id="81985"/>
    <lineage>
        <taxon>Eukaryota</taxon>
        <taxon>Viridiplantae</taxon>
        <taxon>Streptophyta</taxon>
        <taxon>Embryophyta</taxon>
        <taxon>Tracheophyta</taxon>
        <taxon>Spermatophyta</taxon>
        <taxon>Magnoliopsida</taxon>
        <taxon>eudicotyledons</taxon>
        <taxon>Gunneridae</taxon>
        <taxon>Pentapetalae</taxon>
        <taxon>rosids</taxon>
        <taxon>malvids</taxon>
        <taxon>Brassicales</taxon>
        <taxon>Brassicaceae</taxon>
        <taxon>Camelineae</taxon>
        <taxon>Capsella</taxon>
    </lineage>
</organism>
<gene>
    <name evidence="2" type="ORF">CARUB_v10025001mg</name>
</gene>
<name>R0HGF5_9BRAS</name>
<dbReference type="InterPro" id="IPR017451">
    <property type="entry name" value="F-box-assoc_interact_dom"/>
</dbReference>
<accession>R0HGF5</accession>
<dbReference type="Gene3D" id="1.20.1280.50">
    <property type="match status" value="1"/>
</dbReference>
<dbReference type="SUPFAM" id="SSF81383">
    <property type="entry name" value="F-box domain"/>
    <property type="match status" value="1"/>
</dbReference>
<reference evidence="3" key="1">
    <citation type="journal article" date="2013" name="Nat. Genet.">
        <title>The Capsella rubella genome and the genomic consequences of rapid mating system evolution.</title>
        <authorList>
            <person name="Slotte T."/>
            <person name="Hazzouri K.M."/>
            <person name="Agren J.A."/>
            <person name="Koenig D."/>
            <person name="Maumus F."/>
            <person name="Guo Y.L."/>
            <person name="Steige K."/>
            <person name="Platts A.E."/>
            <person name="Escobar J.S."/>
            <person name="Newman L.K."/>
            <person name="Wang W."/>
            <person name="Mandakova T."/>
            <person name="Vello E."/>
            <person name="Smith L.M."/>
            <person name="Henz S.R."/>
            <person name="Steffen J."/>
            <person name="Takuno S."/>
            <person name="Brandvain Y."/>
            <person name="Coop G."/>
            <person name="Andolfatto P."/>
            <person name="Hu T.T."/>
            <person name="Blanchette M."/>
            <person name="Clark R.M."/>
            <person name="Quesneville H."/>
            <person name="Nordborg M."/>
            <person name="Gaut B.S."/>
            <person name="Lysak M.A."/>
            <person name="Jenkins J."/>
            <person name="Grimwood J."/>
            <person name="Chapman J."/>
            <person name="Prochnik S."/>
            <person name="Shu S."/>
            <person name="Rokhsar D."/>
            <person name="Schmutz J."/>
            <person name="Weigel D."/>
            <person name="Wright S.I."/>
        </authorList>
    </citation>
    <scope>NUCLEOTIDE SEQUENCE [LARGE SCALE GENOMIC DNA]</scope>
    <source>
        <strain evidence="3">cv. Monte Gargano</strain>
    </source>
</reference>
<dbReference type="PANTHER" id="PTHR31672:SF13">
    <property type="entry name" value="F-BOX PROTEIN CPR30-LIKE"/>
    <property type="match status" value="1"/>
</dbReference>
<dbReference type="Pfam" id="PF00646">
    <property type="entry name" value="F-box"/>
    <property type="match status" value="1"/>
</dbReference>
<dbReference type="PANTHER" id="PTHR31672">
    <property type="entry name" value="BNACNNG10540D PROTEIN"/>
    <property type="match status" value="1"/>
</dbReference>
<dbReference type="InterPro" id="IPR050796">
    <property type="entry name" value="SCF_F-box_component"/>
</dbReference>
<sequence>MMISDLPNDLESEILSRVPTKSLANLQTTCKRWYTLLKDSYFVKKNFGKDASKLMLMSNFRVYSISVDLHGIHNSVEPSIEFPGKLSRLKDSKDLEISYIVHCDGLMLCSNEGYTRLVVWNPCTGQTRRIKPRTRYRSKDCYALGYVKSKKSGHSYKILRSCIYQIDQEQFVSEFEIYYFSSDSWRVLDHFTRDYSLYCDGMSLKGNTYWVARAEETGFFILYFDFTKEIFGRFPLPFQSVNSKDTAALSVVKGEKIAVLHQNFLEVSNVMRIYLTNKIDESIELSWGKFVLAVDYDRFDLPSVVNVSSFLLDEENKVAVCSDVGSDGDEYKTRIYVVGEDIYKEVYKETTRPRSKYWPVLLLSYVPSLVHISKYIHKSNRRKKRTSRE</sequence>
<feature type="non-terminal residue" evidence="2">
    <location>
        <position position="389"/>
    </location>
</feature>
<evidence type="ECO:0000259" key="1">
    <source>
        <dbReference type="PROSITE" id="PS50181"/>
    </source>
</evidence>
<dbReference type="InterPro" id="IPR001810">
    <property type="entry name" value="F-box_dom"/>
</dbReference>
<dbReference type="KEGG" id="crb:17889458"/>
<protein>
    <recommendedName>
        <fullName evidence="1">F-box domain-containing protein</fullName>
    </recommendedName>
</protein>
<dbReference type="CDD" id="cd22157">
    <property type="entry name" value="F-box_AtFBW1-like"/>
    <property type="match status" value="1"/>
</dbReference>
<dbReference type="Proteomes" id="UP000029121">
    <property type="component" value="Unassembled WGS sequence"/>
</dbReference>
<dbReference type="InterPro" id="IPR036047">
    <property type="entry name" value="F-box-like_dom_sf"/>
</dbReference>
<keyword evidence="3" id="KW-1185">Reference proteome</keyword>
<dbReference type="InterPro" id="IPR006527">
    <property type="entry name" value="F-box-assoc_dom_typ1"/>
</dbReference>
<feature type="domain" description="F-box" evidence="1">
    <location>
        <begin position="1"/>
        <end position="46"/>
    </location>
</feature>
<dbReference type="EMBL" id="KB870808">
    <property type="protein sequence ID" value="EOA28769.1"/>
    <property type="molecule type" value="Genomic_DNA"/>
</dbReference>
<dbReference type="OrthoDB" id="1079629at2759"/>
<dbReference type="SMART" id="SM00256">
    <property type="entry name" value="FBOX"/>
    <property type="match status" value="1"/>
</dbReference>
<evidence type="ECO:0000313" key="2">
    <source>
        <dbReference type="EMBL" id="EOA28769.1"/>
    </source>
</evidence>